<feature type="compositionally biased region" description="Polar residues" evidence="1">
    <location>
        <begin position="238"/>
        <end position="248"/>
    </location>
</feature>
<feature type="region of interest" description="Disordered" evidence="1">
    <location>
        <begin position="231"/>
        <end position="263"/>
    </location>
</feature>
<dbReference type="Proteomes" id="UP000757232">
    <property type="component" value="Unassembled WGS sequence"/>
</dbReference>
<feature type="domain" description="DUF2470" evidence="2">
    <location>
        <begin position="648"/>
        <end position="725"/>
    </location>
</feature>
<feature type="compositionally biased region" description="Polar residues" evidence="1">
    <location>
        <begin position="368"/>
        <end position="377"/>
    </location>
</feature>
<feature type="compositionally biased region" description="Polar residues" evidence="1">
    <location>
        <begin position="389"/>
        <end position="438"/>
    </location>
</feature>
<organism evidence="3 4">
    <name type="scientific">Sanghuangporus baumii</name>
    <name type="common">Phellinus baumii</name>
    <dbReference type="NCBI Taxonomy" id="108892"/>
    <lineage>
        <taxon>Eukaryota</taxon>
        <taxon>Fungi</taxon>
        <taxon>Dikarya</taxon>
        <taxon>Basidiomycota</taxon>
        <taxon>Agaricomycotina</taxon>
        <taxon>Agaricomycetes</taxon>
        <taxon>Hymenochaetales</taxon>
        <taxon>Hymenochaetaceae</taxon>
        <taxon>Sanghuangporus</taxon>
    </lineage>
</organism>
<gene>
    <name evidence="3" type="ORF">A7U60_g5265</name>
</gene>
<evidence type="ECO:0000313" key="4">
    <source>
        <dbReference type="Proteomes" id="UP000757232"/>
    </source>
</evidence>
<feature type="region of interest" description="Disordered" evidence="1">
    <location>
        <begin position="554"/>
        <end position="580"/>
    </location>
</feature>
<evidence type="ECO:0000313" key="3">
    <source>
        <dbReference type="EMBL" id="OCB87562.1"/>
    </source>
</evidence>
<dbReference type="PANTHER" id="PTHR37783:SF1">
    <property type="entry name" value="MEMBRANE PROTEIN, PUTATIVE (AFU_ORTHOLOGUE AFUA_1G04315)-RELATED"/>
    <property type="match status" value="1"/>
</dbReference>
<feature type="region of interest" description="Disordered" evidence="1">
    <location>
        <begin position="367"/>
        <end position="451"/>
    </location>
</feature>
<keyword evidence="4" id="KW-1185">Reference proteome</keyword>
<dbReference type="Pfam" id="PF10615">
    <property type="entry name" value="DUF2470"/>
    <property type="match status" value="1"/>
</dbReference>
<dbReference type="PANTHER" id="PTHR37783">
    <property type="entry name" value="MEMBRANE PROTEIN, PUTATIVE (AFU_ORTHOLOGUE AFUA_1G04315)-RELATED"/>
    <property type="match status" value="1"/>
</dbReference>
<feature type="region of interest" description="Disordered" evidence="1">
    <location>
        <begin position="283"/>
        <end position="331"/>
    </location>
</feature>
<dbReference type="InterPro" id="IPR037119">
    <property type="entry name" value="Haem_oxidase_HugZ-like_sf"/>
</dbReference>
<evidence type="ECO:0000259" key="2">
    <source>
        <dbReference type="Pfam" id="PF10615"/>
    </source>
</evidence>
<protein>
    <recommendedName>
        <fullName evidence="2">DUF2470 domain-containing protein</fullName>
    </recommendedName>
</protein>
<comment type="caution">
    <text evidence="3">The sequence shown here is derived from an EMBL/GenBank/DDBJ whole genome shotgun (WGS) entry which is preliminary data.</text>
</comment>
<proteinExistence type="predicted"/>
<dbReference type="EMBL" id="LNZH02000190">
    <property type="protein sequence ID" value="OCB87562.1"/>
    <property type="molecule type" value="Genomic_DNA"/>
</dbReference>
<dbReference type="InterPro" id="IPR019595">
    <property type="entry name" value="DUF2470"/>
</dbReference>
<accession>A0A9Q5HXJ2</accession>
<evidence type="ECO:0000256" key="1">
    <source>
        <dbReference type="SAM" id="MobiDB-lite"/>
    </source>
</evidence>
<dbReference type="OrthoDB" id="3263163at2759"/>
<dbReference type="AlphaFoldDB" id="A0A9Q5HXJ2"/>
<feature type="compositionally biased region" description="Polar residues" evidence="1">
    <location>
        <begin position="321"/>
        <end position="330"/>
    </location>
</feature>
<sequence length="814" mass="89003">MAQLPPSAVFGSSRPGQAVHVLLLIENSLPMVEHWQDLQQHILPGVLGAVRIANPGINVQIFWETTGKTQDQRPAYKSQRHFNDFPDIDIVGLPQNKLSPLFIRRSIDLFLSGDSSKAPITRHLFIVAVSNPIDDLPEKSVHPHQQTQPEVEKWETVITRLQESGIILHVIANPLVRLARLFEVFRKTMRFQSRQEVIPWQPVDSTHCICHLSGSSKYTEKKSNMADQWPEVQLPSDAPSSPTANSPPDISDEEISTPISPIDMINSSSGSLSLVSRMQALHGLASRRRPTERSRRPSVLRSSFFRETSPTPSPRRERLINSKNKQNGNNAMDEENERFRQLSMVALSPTQPPASFSSALDLRGLTQDLPTHTQPDSRFTGGQGYPTVVATSDPSPQGTTNVLPPSPGSDASYSTMSSSIQSLGSVSRPSADLSNNGAGDQLPARSAYPANRPVQPPLYTLRLAGTSHSQSAPYQMVSGPASPTVSAASNIPLPVSPTIMQSPIHGPTHDTFDGLPLPTFSSFSTSPYPAFGPPPLHQGIPYYLGSAEPISVGGSVPSEVEDDCESEVVPPSAPPDARGQVPFVFDPTYEAQNMLRLRQAINSMHETGNADLLIFTRIVSLSSRLDCRYRLTPPAATAMADPVAEKSTFLCMYMSNHPDTLVAYVKYWGKVSEQVSSARMTAIDREGMTLRYKVKGKGDAESDVRVIFDPPLVGYEEVKPRLLSMTADAQESLGMSKAPQITTFELPLGVIKTGVPLALLLYTSISPYYSGAYWELGQWLYKNTGGPLGSKAIWSFVAVLHVLEALSKYIIQSS</sequence>
<name>A0A9Q5HXJ2_SANBA</name>
<dbReference type="Gene3D" id="3.20.180.10">
    <property type="entry name" value="PNP-oxidase-like"/>
    <property type="match status" value="1"/>
</dbReference>
<reference evidence="3" key="1">
    <citation type="submission" date="2016-06" db="EMBL/GenBank/DDBJ databases">
        <title>Draft Genome sequence of the fungus Inonotus baumii.</title>
        <authorList>
            <person name="Zhu H."/>
            <person name="Lin W."/>
        </authorList>
    </citation>
    <scope>NUCLEOTIDE SEQUENCE</scope>
    <source>
        <strain evidence="3">821</strain>
    </source>
</reference>